<name>A0A1A6HHS7_NEOLE</name>
<evidence type="ECO:0000256" key="2">
    <source>
        <dbReference type="ARBA" id="ARBA00022741"/>
    </source>
</evidence>
<feature type="non-terminal residue" evidence="5">
    <location>
        <position position="210"/>
    </location>
</feature>
<evidence type="ECO:0000256" key="4">
    <source>
        <dbReference type="ARBA" id="ARBA00022840"/>
    </source>
</evidence>
<dbReference type="AlphaFoldDB" id="A0A1A6HHS7"/>
<dbReference type="Proteomes" id="UP000092124">
    <property type="component" value="Unassembled WGS sequence"/>
</dbReference>
<evidence type="ECO:0000313" key="5">
    <source>
        <dbReference type="EMBL" id="OBS78118.1"/>
    </source>
</evidence>
<dbReference type="EMBL" id="LZPO01027525">
    <property type="protein sequence ID" value="OBS78118.1"/>
    <property type="molecule type" value="Genomic_DNA"/>
</dbReference>
<keyword evidence="3" id="KW-0808">Transferase</keyword>
<dbReference type="STRING" id="56216.A0A1A6HHS7"/>
<keyword evidence="1" id="KW-0723">Serine/threonine-protein kinase</keyword>
<accession>A0A1A6HHS7</accession>
<gene>
    <name evidence="5" type="ORF">A6R68_19494</name>
</gene>
<dbReference type="Gene3D" id="1.10.510.10">
    <property type="entry name" value="Transferase(Phosphotransferase) domain 1"/>
    <property type="match status" value="1"/>
</dbReference>
<proteinExistence type="predicted"/>
<evidence type="ECO:0008006" key="7">
    <source>
        <dbReference type="Google" id="ProtNLM"/>
    </source>
</evidence>
<dbReference type="Gene3D" id="3.30.200.20">
    <property type="entry name" value="Phosphorylase Kinase, domain 1"/>
    <property type="match status" value="1"/>
</dbReference>
<keyword evidence="2" id="KW-0547">Nucleotide-binding</keyword>
<dbReference type="PANTHER" id="PTHR48012">
    <property type="entry name" value="STERILE20-LIKE KINASE, ISOFORM B-RELATED"/>
    <property type="match status" value="1"/>
</dbReference>
<dbReference type="SUPFAM" id="SSF56112">
    <property type="entry name" value="Protein kinase-like (PK-like)"/>
    <property type="match status" value="1"/>
</dbReference>
<evidence type="ECO:0000256" key="3">
    <source>
        <dbReference type="ARBA" id="ARBA00022777"/>
    </source>
</evidence>
<evidence type="ECO:0000313" key="6">
    <source>
        <dbReference type="Proteomes" id="UP000092124"/>
    </source>
</evidence>
<sequence length="210" mass="23634">MPGGSVGVKLEAIHDPRPAFRCLLEIRNTGDQTRMKHMSSDCRTRYLRKQKRGLLGKEVQAIADFDKFPKGHLEIILGLKEFFSDVTGSGATAVVQAALCKPRQERVAIKRINLEKCQTSMDELLCDILFSIPVDDFCLFPVLGSMLDIIKYIVNRGEHKNGVLEEAIIATILKEVLEGLDYLHRNGQIHRPFFPLLTPSILQLYSGIRS</sequence>
<keyword evidence="6" id="KW-1185">Reference proteome</keyword>
<reference evidence="5 6" key="1">
    <citation type="submission" date="2016-06" db="EMBL/GenBank/DDBJ databases">
        <title>The Draft Genome Sequence and Annotation of the Desert Woodrat Neotoma lepida.</title>
        <authorList>
            <person name="Campbell M."/>
            <person name="Oakeson K.F."/>
            <person name="Yandell M."/>
            <person name="Halpert J.R."/>
            <person name="Dearing D."/>
        </authorList>
    </citation>
    <scope>NUCLEOTIDE SEQUENCE [LARGE SCALE GENOMIC DNA]</scope>
    <source>
        <strain evidence="5">417</strain>
        <tissue evidence="5">Liver</tissue>
    </source>
</reference>
<dbReference type="GO" id="GO:0035556">
    <property type="term" value="P:intracellular signal transduction"/>
    <property type="evidence" value="ECO:0007669"/>
    <property type="project" value="TreeGrafter"/>
</dbReference>
<keyword evidence="3" id="KW-0418">Kinase</keyword>
<dbReference type="GO" id="GO:0005829">
    <property type="term" value="C:cytosol"/>
    <property type="evidence" value="ECO:0007669"/>
    <property type="project" value="TreeGrafter"/>
</dbReference>
<comment type="caution">
    <text evidence="5">The sequence shown here is derived from an EMBL/GenBank/DDBJ whole genome shotgun (WGS) entry which is preliminary data.</text>
</comment>
<dbReference type="InterPro" id="IPR011009">
    <property type="entry name" value="Kinase-like_dom_sf"/>
</dbReference>
<dbReference type="GO" id="GO:0005524">
    <property type="term" value="F:ATP binding"/>
    <property type="evidence" value="ECO:0007669"/>
    <property type="project" value="UniProtKB-KW"/>
</dbReference>
<protein>
    <recommendedName>
        <fullName evidence="7">Protein kinase domain-containing protein</fullName>
    </recommendedName>
</protein>
<keyword evidence="4" id="KW-0067">ATP-binding</keyword>
<dbReference type="InterPro" id="IPR050629">
    <property type="entry name" value="STE20/SPS1-PAK"/>
</dbReference>
<dbReference type="PANTHER" id="PTHR48012:SF14">
    <property type="entry name" value="STE20_SPS1-RELATED PROLINE-ALANINE-RICH PROTEIN KINASE"/>
    <property type="match status" value="1"/>
</dbReference>
<evidence type="ECO:0000256" key="1">
    <source>
        <dbReference type="ARBA" id="ARBA00022527"/>
    </source>
</evidence>
<organism evidence="5 6">
    <name type="scientific">Neotoma lepida</name>
    <name type="common">Desert woodrat</name>
    <dbReference type="NCBI Taxonomy" id="56216"/>
    <lineage>
        <taxon>Eukaryota</taxon>
        <taxon>Metazoa</taxon>
        <taxon>Chordata</taxon>
        <taxon>Craniata</taxon>
        <taxon>Vertebrata</taxon>
        <taxon>Euteleostomi</taxon>
        <taxon>Mammalia</taxon>
        <taxon>Eutheria</taxon>
        <taxon>Euarchontoglires</taxon>
        <taxon>Glires</taxon>
        <taxon>Rodentia</taxon>
        <taxon>Myomorpha</taxon>
        <taxon>Muroidea</taxon>
        <taxon>Cricetidae</taxon>
        <taxon>Neotominae</taxon>
        <taxon>Neotoma</taxon>
    </lineage>
</organism>
<dbReference type="GO" id="GO:0004674">
    <property type="term" value="F:protein serine/threonine kinase activity"/>
    <property type="evidence" value="ECO:0007669"/>
    <property type="project" value="UniProtKB-KW"/>
</dbReference>
<dbReference type="GO" id="GO:0010820">
    <property type="term" value="P:positive regulation of T cell chemotaxis"/>
    <property type="evidence" value="ECO:0007669"/>
    <property type="project" value="TreeGrafter"/>
</dbReference>
<dbReference type="OrthoDB" id="8693905at2759"/>